<feature type="compositionally biased region" description="Basic residues" evidence="1">
    <location>
        <begin position="18"/>
        <end position="38"/>
    </location>
</feature>
<dbReference type="Proteomes" id="UP000000763">
    <property type="component" value="Chromosome 7"/>
</dbReference>
<name>Q8LHY3_ORYSJ</name>
<sequence length="82" mass="10078">MARVVLGRAWAADAAHGLARHGPRKEKKEKKRRRRRKREAKRYTIAFFPPYDKFWYLDMYFESLKTQMTHPYKFKDRPYTLL</sequence>
<evidence type="ECO:0000313" key="3">
    <source>
        <dbReference type="Proteomes" id="UP000000763"/>
    </source>
</evidence>
<dbReference type="AlphaFoldDB" id="Q8LHY3"/>
<evidence type="ECO:0000313" key="2">
    <source>
        <dbReference type="EMBL" id="BAC10813.1"/>
    </source>
</evidence>
<evidence type="ECO:0000256" key="1">
    <source>
        <dbReference type="SAM" id="MobiDB-lite"/>
    </source>
</evidence>
<reference evidence="3" key="1">
    <citation type="journal article" date="2005" name="Nature">
        <title>The map-based sequence of the rice genome.</title>
        <authorList>
            <consortium name="International rice genome sequencing project (IRGSP)"/>
            <person name="Matsumoto T."/>
            <person name="Wu J."/>
            <person name="Kanamori H."/>
            <person name="Katayose Y."/>
            <person name="Fujisawa M."/>
            <person name="Namiki N."/>
            <person name="Mizuno H."/>
            <person name="Yamamoto K."/>
            <person name="Antonio B.A."/>
            <person name="Baba T."/>
            <person name="Sakata K."/>
            <person name="Nagamura Y."/>
            <person name="Aoki H."/>
            <person name="Arikawa K."/>
            <person name="Arita K."/>
            <person name="Bito T."/>
            <person name="Chiden Y."/>
            <person name="Fujitsuka N."/>
            <person name="Fukunaka R."/>
            <person name="Hamada M."/>
            <person name="Harada C."/>
            <person name="Hayashi A."/>
            <person name="Hijishita S."/>
            <person name="Honda M."/>
            <person name="Hosokawa S."/>
            <person name="Ichikawa Y."/>
            <person name="Idonuma A."/>
            <person name="Iijima M."/>
            <person name="Ikeda M."/>
            <person name="Ikeno M."/>
            <person name="Ito K."/>
            <person name="Ito S."/>
            <person name="Ito T."/>
            <person name="Ito Y."/>
            <person name="Ito Y."/>
            <person name="Iwabuchi A."/>
            <person name="Kamiya K."/>
            <person name="Karasawa W."/>
            <person name="Kurita K."/>
            <person name="Katagiri S."/>
            <person name="Kikuta A."/>
            <person name="Kobayashi H."/>
            <person name="Kobayashi N."/>
            <person name="Machita K."/>
            <person name="Maehara T."/>
            <person name="Masukawa M."/>
            <person name="Mizubayashi T."/>
            <person name="Mukai Y."/>
            <person name="Nagasaki H."/>
            <person name="Nagata Y."/>
            <person name="Naito S."/>
            <person name="Nakashima M."/>
            <person name="Nakama Y."/>
            <person name="Nakamichi Y."/>
            <person name="Nakamura M."/>
            <person name="Meguro A."/>
            <person name="Negishi M."/>
            <person name="Ohta I."/>
            <person name="Ohta T."/>
            <person name="Okamoto M."/>
            <person name="Ono N."/>
            <person name="Saji S."/>
            <person name="Sakaguchi M."/>
            <person name="Sakai K."/>
            <person name="Shibata M."/>
            <person name="Shimokawa T."/>
            <person name="Song J."/>
            <person name="Takazaki Y."/>
            <person name="Terasawa K."/>
            <person name="Tsugane M."/>
            <person name="Tsuji K."/>
            <person name="Ueda S."/>
            <person name="Waki K."/>
            <person name="Yamagata H."/>
            <person name="Yamamoto M."/>
            <person name="Yamamoto S."/>
            <person name="Yamane H."/>
            <person name="Yoshiki S."/>
            <person name="Yoshihara R."/>
            <person name="Yukawa K."/>
            <person name="Zhong H."/>
            <person name="Yano M."/>
            <person name="Yuan Q."/>
            <person name="Ouyang S."/>
            <person name="Liu J."/>
            <person name="Jones K.M."/>
            <person name="Gansberger K."/>
            <person name="Moffat K."/>
            <person name="Hill J."/>
            <person name="Bera J."/>
            <person name="Fadrosh D."/>
            <person name="Jin S."/>
            <person name="Johri S."/>
            <person name="Kim M."/>
            <person name="Overton L."/>
            <person name="Reardon M."/>
            <person name="Tsitrin T."/>
            <person name="Vuong H."/>
            <person name="Weaver B."/>
            <person name="Ciecko A."/>
            <person name="Tallon L."/>
            <person name="Jackson J."/>
            <person name="Pai G."/>
            <person name="Aken S.V."/>
            <person name="Utterback T."/>
            <person name="Reidmuller S."/>
            <person name="Feldblyum T."/>
            <person name="Hsiao J."/>
            <person name="Zismann V."/>
            <person name="Iobst S."/>
            <person name="de Vazeille A.R."/>
            <person name="Buell C.R."/>
            <person name="Ying K."/>
            <person name="Li Y."/>
            <person name="Lu T."/>
            <person name="Huang Y."/>
            <person name="Zhao Q."/>
            <person name="Feng Q."/>
            <person name="Zhang L."/>
            <person name="Zhu J."/>
            <person name="Weng Q."/>
            <person name="Mu J."/>
            <person name="Lu Y."/>
            <person name="Fan D."/>
            <person name="Liu Y."/>
            <person name="Guan J."/>
            <person name="Zhang Y."/>
            <person name="Yu S."/>
            <person name="Liu X."/>
            <person name="Zhang Y."/>
            <person name="Hong G."/>
            <person name="Han B."/>
            <person name="Choisne N."/>
            <person name="Demange N."/>
            <person name="Orjeda G."/>
            <person name="Samain S."/>
            <person name="Cattolico L."/>
            <person name="Pelletier E."/>
            <person name="Couloux A."/>
            <person name="Segurens B."/>
            <person name="Wincker P."/>
            <person name="D'Hont A."/>
            <person name="Scarpelli C."/>
            <person name="Weissenbach J."/>
            <person name="Salanoubat M."/>
            <person name="Quetier F."/>
            <person name="Yu Y."/>
            <person name="Kim H.R."/>
            <person name="Rambo T."/>
            <person name="Currie J."/>
            <person name="Collura K."/>
            <person name="Luo M."/>
            <person name="Yang T."/>
            <person name="Ammiraju J.S.S."/>
            <person name="Engler F."/>
            <person name="Soderlund C."/>
            <person name="Wing R.A."/>
            <person name="Palmer L.E."/>
            <person name="de la Bastide M."/>
            <person name="Spiegel L."/>
            <person name="Nascimento L."/>
            <person name="Zutavern T."/>
            <person name="O'Shaughnessy A."/>
            <person name="Dike S."/>
            <person name="Dedhia N."/>
            <person name="Preston R."/>
            <person name="Balija V."/>
            <person name="McCombie W.R."/>
            <person name="Chow T."/>
            <person name="Chen H."/>
            <person name="Chung M."/>
            <person name="Chen C."/>
            <person name="Shaw J."/>
            <person name="Wu H."/>
            <person name="Hsiao K."/>
            <person name="Chao Y."/>
            <person name="Chu M."/>
            <person name="Cheng C."/>
            <person name="Hour A."/>
            <person name="Lee P."/>
            <person name="Lin S."/>
            <person name="Lin Y."/>
            <person name="Liou J."/>
            <person name="Liu S."/>
            <person name="Hsing Y."/>
            <person name="Raghuvanshi S."/>
            <person name="Mohanty A."/>
            <person name="Bharti A.K."/>
            <person name="Gaur A."/>
            <person name="Gupta V."/>
            <person name="Kumar D."/>
            <person name="Ravi V."/>
            <person name="Vij S."/>
            <person name="Kapur A."/>
            <person name="Khurana P."/>
            <person name="Khurana P."/>
            <person name="Khurana J.P."/>
            <person name="Tyagi A.K."/>
            <person name="Gaikwad K."/>
            <person name="Singh A."/>
            <person name="Dalal V."/>
            <person name="Srivastava S."/>
            <person name="Dixit A."/>
            <person name="Pal A.K."/>
            <person name="Ghazi I.A."/>
            <person name="Yadav M."/>
            <person name="Pandit A."/>
            <person name="Bhargava A."/>
            <person name="Sureshbabu K."/>
            <person name="Batra K."/>
            <person name="Sharma T.R."/>
            <person name="Mohapatra T."/>
            <person name="Singh N.K."/>
            <person name="Messing J."/>
            <person name="Nelson A.B."/>
            <person name="Fuks G."/>
            <person name="Kavchok S."/>
            <person name="Keizer G."/>
            <person name="Linton E."/>
            <person name="Llaca V."/>
            <person name="Song R."/>
            <person name="Tanyolac B."/>
            <person name="Young S."/>
            <person name="Ho-Il K."/>
            <person name="Hahn J.H."/>
            <person name="Sangsakoo G."/>
            <person name="Vanavichit A."/>
            <person name="de Mattos Luiz.A.T."/>
            <person name="Zimmer P.D."/>
            <person name="Malone G."/>
            <person name="Dellagostin O."/>
            <person name="de Oliveira A.C."/>
            <person name="Bevan M."/>
            <person name="Bancroft I."/>
            <person name="Minx P."/>
            <person name="Cordum H."/>
            <person name="Wilson R."/>
            <person name="Cheng Z."/>
            <person name="Jin W."/>
            <person name="Jiang J."/>
            <person name="Leong S.A."/>
            <person name="Iwama H."/>
            <person name="Gojobori T."/>
            <person name="Itoh T."/>
            <person name="Niimura Y."/>
            <person name="Fujii Y."/>
            <person name="Habara T."/>
            <person name="Sakai H."/>
            <person name="Sato Y."/>
            <person name="Wilson G."/>
            <person name="Kumar K."/>
            <person name="McCouch S."/>
            <person name="Juretic N."/>
            <person name="Hoen D."/>
            <person name="Wright S."/>
            <person name="Bruskiewich R."/>
            <person name="Bureau T."/>
            <person name="Miyao A."/>
            <person name="Hirochika H."/>
            <person name="Nishikawa T."/>
            <person name="Kadowaki K."/>
            <person name="Sugiura M."/>
            <person name="Burr B."/>
            <person name="Sasaki T."/>
        </authorList>
    </citation>
    <scope>NUCLEOTIDE SEQUENCE [LARGE SCALE GENOMIC DNA]</scope>
    <source>
        <strain evidence="3">cv. Nipponbare</strain>
    </source>
</reference>
<accession>Q8LHY3</accession>
<feature type="region of interest" description="Disordered" evidence="1">
    <location>
        <begin position="14"/>
        <end position="38"/>
    </location>
</feature>
<proteinExistence type="predicted"/>
<reference evidence="3" key="2">
    <citation type="journal article" date="2008" name="Nucleic Acids Res.">
        <title>The rice annotation project database (RAP-DB): 2008 update.</title>
        <authorList>
            <consortium name="The rice annotation project (RAP)"/>
        </authorList>
    </citation>
    <scope>GENOME REANNOTATION</scope>
    <source>
        <strain evidence="3">cv. Nipponbare</strain>
    </source>
</reference>
<organism evidence="2 3">
    <name type="scientific">Oryza sativa subsp. japonica</name>
    <name type="common">Rice</name>
    <dbReference type="NCBI Taxonomy" id="39947"/>
    <lineage>
        <taxon>Eukaryota</taxon>
        <taxon>Viridiplantae</taxon>
        <taxon>Streptophyta</taxon>
        <taxon>Embryophyta</taxon>
        <taxon>Tracheophyta</taxon>
        <taxon>Spermatophyta</taxon>
        <taxon>Magnoliopsida</taxon>
        <taxon>Liliopsida</taxon>
        <taxon>Poales</taxon>
        <taxon>Poaceae</taxon>
        <taxon>BOP clade</taxon>
        <taxon>Oryzoideae</taxon>
        <taxon>Oryzeae</taxon>
        <taxon>Oryzinae</taxon>
        <taxon>Oryza</taxon>
        <taxon>Oryza sativa</taxon>
    </lineage>
</organism>
<protein>
    <submittedName>
        <fullName evidence="2">Uncharacterized protein</fullName>
    </submittedName>
</protein>
<gene>
    <name evidence="2" type="primary">P0022B05.117</name>
</gene>
<dbReference type="EMBL" id="AP004262">
    <property type="protein sequence ID" value="BAC10813.1"/>
    <property type="molecule type" value="Genomic_DNA"/>
</dbReference>